<dbReference type="WBParaSite" id="ASIM_0001172301-mRNA-1">
    <property type="protein sequence ID" value="ASIM_0001172301-mRNA-1"/>
    <property type="gene ID" value="ASIM_0001172301"/>
</dbReference>
<dbReference type="AlphaFoldDB" id="A0A0M3JU83"/>
<gene>
    <name evidence="1" type="ORF">ASIM_LOCUS11189</name>
</gene>
<evidence type="ECO:0000313" key="2">
    <source>
        <dbReference type="Proteomes" id="UP000267096"/>
    </source>
</evidence>
<dbReference type="OrthoDB" id="5954824at2759"/>
<reference evidence="1 2" key="2">
    <citation type="submission" date="2018-11" db="EMBL/GenBank/DDBJ databases">
        <authorList>
            <consortium name="Pathogen Informatics"/>
        </authorList>
    </citation>
    <scope>NUCLEOTIDE SEQUENCE [LARGE SCALE GENOMIC DNA]</scope>
</reference>
<reference evidence="3" key="1">
    <citation type="submission" date="2017-02" db="UniProtKB">
        <authorList>
            <consortium name="WormBaseParasite"/>
        </authorList>
    </citation>
    <scope>IDENTIFICATION</scope>
</reference>
<dbReference type="EMBL" id="UYRR01031047">
    <property type="protein sequence ID" value="VDK44541.1"/>
    <property type="molecule type" value="Genomic_DNA"/>
</dbReference>
<evidence type="ECO:0000313" key="3">
    <source>
        <dbReference type="WBParaSite" id="ASIM_0001172301-mRNA-1"/>
    </source>
</evidence>
<name>A0A0M3JU83_ANISI</name>
<evidence type="ECO:0000313" key="1">
    <source>
        <dbReference type="EMBL" id="VDK44541.1"/>
    </source>
</evidence>
<protein>
    <submittedName>
        <fullName evidence="1 3">Uncharacterized protein</fullName>
    </submittedName>
</protein>
<proteinExistence type="predicted"/>
<organism evidence="3">
    <name type="scientific">Anisakis simplex</name>
    <name type="common">Herring worm</name>
    <dbReference type="NCBI Taxonomy" id="6269"/>
    <lineage>
        <taxon>Eukaryota</taxon>
        <taxon>Metazoa</taxon>
        <taxon>Ecdysozoa</taxon>
        <taxon>Nematoda</taxon>
        <taxon>Chromadorea</taxon>
        <taxon>Rhabditida</taxon>
        <taxon>Spirurina</taxon>
        <taxon>Ascaridomorpha</taxon>
        <taxon>Ascaridoidea</taxon>
        <taxon>Anisakidae</taxon>
        <taxon>Anisakis</taxon>
        <taxon>Anisakis simplex complex</taxon>
    </lineage>
</organism>
<sequence>MSPIEFLQTRIFDYGHYWAIHPANFEDFVKGDFRRRRAQRKVRRHMGLSVNEDECSDDSPITSPAPFSVESILQPDKTPRWLAPVIPNVVPIAFPFHLFTAHY</sequence>
<keyword evidence="2" id="KW-1185">Reference proteome</keyword>
<accession>A0A0M3JU83</accession>
<dbReference type="Proteomes" id="UP000267096">
    <property type="component" value="Unassembled WGS sequence"/>
</dbReference>